<proteinExistence type="predicted"/>
<comment type="cofactor">
    <cofactor evidence="1">
        <name>Mg(2+)</name>
        <dbReference type="ChEBI" id="CHEBI:18420"/>
    </cofactor>
</comment>
<dbReference type="AlphaFoldDB" id="A0A838XYX5"/>
<evidence type="ECO:0000256" key="3">
    <source>
        <dbReference type="ARBA" id="ARBA00022801"/>
    </source>
</evidence>
<accession>A0A838XYX5</accession>
<dbReference type="Gene3D" id="3.20.20.370">
    <property type="entry name" value="Glycoside hydrolase/deacetylase"/>
    <property type="match status" value="1"/>
</dbReference>
<organism evidence="6 7">
    <name type="scientific">Stappia taiwanensis</name>
    <dbReference type="NCBI Taxonomy" id="992267"/>
    <lineage>
        <taxon>Bacteria</taxon>
        <taxon>Pseudomonadati</taxon>
        <taxon>Pseudomonadota</taxon>
        <taxon>Alphaproteobacteria</taxon>
        <taxon>Hyphomicrobiales</taxon>
        <taxon>Stappiaceae</taxon>
        <taxon>Stappia</taxon>
    </lineage>
</organism>
<keyword evidence="4" id="KW-0460">Magnesium</keyword>
<evidence type="ECO:0000313" key="6">
    <source>
        <dbReference type="EMBL" id="MBA4612063.1"/>
    </source>
</evidence>
<evidence type="ECO:0000256" key="4">
    <source>
        <dbReference type="ARBA" id="ARBA00022842"/>
    </source>
</evidence>
<dbReference type="InterPro" id="IPR011330">
    <property type="entry name" value="Glyco_hydro/deAcase_b/a-brl"/>
</dbReference>
<dbReference type="EMBL" id="JACEON010000008">
    <property type="protein sequence ID" value="MBA4612063.1"/>
    <property type="molecule type" value="Genomic_DNA"/>
</dbReference>
<evidence type="ECO:0000313" key="7">
    <source>
        <dbReference type="Proteomes" id="UP000559404"/>
    </source>
</evidence>
<name>A0A838XYX5_9HYPH</name>
<dbReference type="Proteomes" id="UP000559404">
    <property type="component" value="Unassembled WGS sequence"/>
</dbReference>
<evidence type="ECO:0000256" key="5">
    <source>
        <dbReference type="ARBA" id="ARBA00023277"/>
    </source>
</evidence>
<evidence type="ECO:0000256" key="2">
    <source>
        <dbReference type="ARBA" id="ARBA00022723"/>
    </source>
</evidence>
<dbReference type="PROSITE" id="PS51257">
    <property type="entry name" value="PROKAR_LIPOPROTEIN"/>
    <property type="match status" value="1"/>
</dbReference>
<reference evidence="6 7" key="2">
    <citation type="submission" date="2020-08" db="EMBL/GenBank/DDBJ databases">
        <title>Stappia taiwanensis sp. nov., isolated from a coastal thermal spring.</title>
        <authorList>
            <person name="Kampfer P."/>
        </authorList>
    </citation>
    <scope>NUCLEOTIDE SEQUENCE [LARGE SCALE GENOMIC DNA]</scope>
    <source>
        <strain evidence="6 7">DSM 23284</strain>
    </source>
</reference>
<comment type="caution">
    <text evidence="6">The sequence shown here is derived from an EMBL/GenBank/DDBJ whole genome shotgun (WGS) entry which is preliminary data.</text>
</comment>
<dbReference type="RefSeq" id="WP_181760256.1">
    <property type="nucleotide sequence ID" value="NZ_BMCR01000003.1"/>
</dbReference>
<gene>
    <name evidence="6" type="ORF">H1W37_10390</name>
</gene>
<protein>
    <submittedName>
        <fullName evidence="6">ChbG/HpnK family deacetylase</fullName>
    </submittedName>
</protein>
<keyword evidence="5" id="KW-0119">Carbohydrate metabolism</keyword>
<reference evidence="6 7" key="1">
    <citation type="submission" date="2020-07" db="EMBL/GenBank/DDBJ databases">
        <authorList>
            <person name="Li M."/>
        </authorList>
    </citation>
    <scope>NUCLEOTIDE SEQUENCE [LARGE SCALE GENOMIC DNA]</scope>
    <source>
        <strain evidence="6 7">DSM 23284</strain>
    </source>
</reference>
<keyword evidence="3" id="KW-0378">Hydrolase</keyword>
<dbReference type="InterPro" id="IPR006879">
    <property type="entry name" value="YdjC-like"/>
</dbReference>
<dbReference type="GO" id="GO:0005975">
    <property type="term" value="P:carbohydrate metabolic process"/>
    <property type="evidence" value="ECO:0007669"/>
    <property type="project" value="InterPro"/>
</dbReference>
<keyword evidence="7" id="KW-1185">Reference proteome</keyword>
<evidence type="ECO:0000256" key="1">
    <source>
        <dbReference type="ARBA" id="ARBA00001946"/>
    </source>
</evidence>
<dbReference type="SUPFAM" id="SSF88713">
    <property type="entry name" value="Glycoside hydrolase/deacetylase"/>
    <property type="match status" value="1"/>
</dbReference>
<dbReference type="GO" id="GO:0046872">
    <property type="term" value="F:metal ion binding"/>
    <property type="evidence" value="ECO:0007669"/>
    <property type="project" value="UniProtKB-KW"/>
</dbReference>
<keyword evidence="2" id="KW-0479">Metal-binding</keyword>
<sequence>MRRILLTAPDYGLAFGVDRAQRELVAAGLLSAVGCMVVSDLWTREYLPLRDTVDAARHETRVGLTVTLCGPHAPLSGAARERFGETFPGPFWWRWRSALRLLPEEVLAAEVDAQFHRFEDYYQRPADFVHVGDDLMAVPRVAQVVLRQASQRAMPPQVIAPGKGRRGLRALHRAAEALGLEVRPRGPGFPFPGAQADLRAHVWRGLNGVPDGAVVMCQPGEADDRLRRSEPPVAQAARAELFGFLKSEEFSLLLVEKDIFLY</sequence>
<dbReference type="Pfam" id="PF04794">
    <property type="entry name" value="YdjC"/>
    <property type="match status" value="1"/>
</dbReference>
<dbReference type="GO" id="GO:0016787">
    <property type="term" value="F:hydrolase activity"/>
    <property type="evidence" value="ECO:0007669"/>
    <property type="project" value="UniProtKB-KW"/>
</dbReference>